<accession>A0A1D1ZCW9</accession>
<gene>
    <name evidence="2" type="primary">PLCH2_3</name>
    <name evidence="2" type="ORF">g.76265</name>
</gene>
<dbReference type="PANTHER" id="PTHR33443:SF30">
    <property type="entry name" value="SARCOSINE DEHYDROGENASE-2C PROTEIN"/>
    <property type="match status" value="1"/>
</dbReference>
<evidence type="ECO:0000256" key="1">
    <source>
        <dbReference type="SAM" id="MobiDB-lite"/>
    </source>
</evidence>
<dbReference type="InterPro" id="IPR053234">
    <property type="entry name" value="RPM1_Interactor"/>
</dbReference>
<sequence length="591" mass="65903">RVALGLREIGKKKGWTEEGRRRKKAKRRLRAGPFNSIDFPTSLPKSTVFWIRFRMMDQEHVVLDISSDEEDTIFDGPGKLSPDYQSSFDWVVKMLELDDAPWVPEDVVVVDEISCTSSVHKVNSIQSDVAKCVSADDSDDDCKVLDGDPDKPLEAIQDAGNRSDDLLIVGERGQLACRDYPHSRHLCVTFPFSATSHEKFCKLCHCYVCDIPAPCIYWGSGSSSDDHCHSSDKEEKWRLKREALKQANNETDNTERLRGATLCIMLPGIRSKGTRTPGIRTSHNNLRRTISSSSMHGALRPVPFRTSVSMHISSGSIPAQTSVSMHAGPALIPPQNSDSRSHPLHRCSATGFHTPNIISQKRNHHPSVIHSNQRYTQHLNRPPTFSGTNSTQGEWHDSSPRLVPAHTRGRMPGTGFPNIPEKRPRMTVSNHNQVYSRKLQRNSSFPASSVDENIKKWHDVLLGQDPDPVTNFRQCTPYPQSAVYSQCYTQTSASTGTDLLSSSAPVTNNPNFLGDRWMNATTNASLMTSPLLNVHPMYPHAVPESNPMSGEVLSEETINSLGQEYAPEVAREQGSGELNLCTYYDQELWSS</sequence>
<organism evidence="2">
    <name type="scientific">Anthurium amnicola</name>
    <dbReference type="NCBI Taxonomy" id="1678845"/>
    <lineage>
        <taxon>Eukaryota</taxon>
        <taxon>Viridiplantae</taxon>
        <taxon>Streptophyta</taxon>
        <taxon>Embryophyta</taxon>
        <taxon>Tracheophyta</taxon>
        <taxon>Spermatophyta</taxon>
        <taxon>Magnoliopsida</taxon>
        <taxon>Liliopsida</taxon>
        <taxon>Araceae</taxon>
        <taxon>Pothoideae</taxon>
        <taxon>Potheae</taxon>
        <taxon>Anthurium</taxon>
    </lineage>
</organism>
<feature type="region of interest" description="Disordered" evidence="1">
    <location>
        <begin position="385"/>
        <end position="424"/>
    </location>
</feature>
<name>A0A1D1ZCW9_9ARAE</name>
<dbReference type="PANTHER" id="PTHR33443">
    <property type="entry name" value="ZGC:112980"/>
    <property type="match status" value="1"/>
</dbReference>
<feature type="non-terminal residue" evidence="2">
    <location>
        <position position="1"/>
    </location>
</feature>
<reference evidence="2" key="1">
    <citation type="submission" date="2015-07" db="EMBL/GenBank/DDBJ databases">
        <title>Transcriptome Assembly of Anthurium amnicola.</title>
        <authorList>
            <person name="Suzuki J."/>
        </authorList>
    </citation>
    <scope>NUCLEOTIDE SEQUENCE</scope>
</reference>
<dbReference type="AlphaFoldDB" id="A0A1D1ZCW9"/>
<dbReference type="EMBL" id="GDJX01003148">
    <property type="protein sequence ID" value="JAT64788.1"/>
    <property type="molecule type" value="Transcribed_RNA"/>
</dbReference>
<proteinExistence type="predicted"/>
<evidence type="ECO:0000313" key="2">
    <source>
        <dbReference type="EMBL" id="JAT64788.1"/>
    </source>
</evidence>
<protein>
    <submittedName>
        <fullName evidence="2">1-phosphatidylinositol 4,5-bisphosphate phosphodiesterase eta-2</fullName>
    </submittedName>
</protein>